<accession>A0AAD4Z532</accession>
<feature type="chain" id="PRO_5042115286" description="Secreted protein" evidence="1">
    <location>
        <begin position="26"/>
        <end position="129"/>
    </location>
</feature>
<organism evidence="2 3">
    <name type="scientific">Prunus dulcis</name>
    <name type="common">Almond</name>
    <name type="synonym">Amygdalus dulcis</name>
    <dbReference type="NCBI Taxonomy" id="3755"/>
    <lineage>
        <taxon>Eukaryota</taxon>
        <taxon>Viridiplantae</taxon>
        <taxon>Streptophyta</taxon>
        <taxon>Embryophyta</taxon>
        <taxon>Tracheophyta</taxon>
        <taxon>Spermatophyta</taxon>
        <taxon>Magnoliopsida</taxon>
        <taxon>eudicotyledons</taxon>
        <taxon>Gunneridae</taxon>
        <taxon>Pentapetalae</taxon>
        <taxon>rosids</taxon>
        <taxon>fabids</taxon>
        <taxon>Rosales</taxon>
        <taxon>Rosaceae</taxon>
        <taxon>Amygdaloideae</taxon>
        <taxon>Amygdaleae</taxon>
        <taxon>Prunus</taxon>
    </lineage>
</organism>
<reference evidence="2 3" key="1">
    <citation type="journal article" date="2022" name="G3 (Bethesda)">
        <title>Whole-genome sequence and methylome profiling of the almond [Prunus dulcis (Mill.) D.A. Webb] cultivar 'Nonpareil'.</title>
        <authorList>
            <person name="D'Amico-Willman K.M."/>
            <person name="Ouma W.Z."/>
            <person name="Meulia T."/>
            <person name="Sideli G.M."/>
            <person name="Gradziel T.M."/>
            <person name="Fresnedo-Ramirez J."/>
        </authorList>
    </citation>
    <scope>NUCLEOTIDE SEQUENCE [LARGE SCALE GENOMIC DNA]</scope>
    <source>
        <strain evidence="2">Clone GOH B32 T37-40</strain>
    </source>
</reference>
<keyword evidence="1" id="KW-0732">Signal</keyword>
<feature type="signal peptide" evidence="1">
    <location>
        <begin position="1"/>
        <end position="25"/>
    </location>
</feature>
<dbReference type="AlphaFoldDB" id="A0AAD4Z532"/>
<name>A0AAD4Z532_PRUDU</name>
<protein>
    <recommendedName>
        <fullName evidence="4">Secreted protein</fullName>
    </recommendedName>
</protein>
<sequence length="129" mass="14310">MLPLNSSLILLRLLAAISVFYVSKAGTMVTAVVAKTAVVDLATGRWMEQQDGKIGWRSQVEESAIRGGRNKGQVGSIDPLACQRLLWRSQENSCRPLGQQLVDPLDALNVLDESPQRQRERLVDGLPRW</sequence>
<gene>
    <name evidence="2" type="ORF">L3X38_022342</name>
</gene>
<dbReference type="EMBL" id="JAJFAZ020000004">
    <property type="protein sequence ID" value="KAI5332213.1"/>
    <property type="molecule type" value="Genomic_DNA"/>
</dbReference>
<dbReference type="Proteomes" id="UP001054821">
    <property type="component" value="Chromosome 4"/>
</dbReference>
<comment type="caution">
    <text evidence="2">The sequence shown here is derived from an EMBL/GenBank/DDBJ whole genome shotgun (WGS) entry which is preliminary data.</text>
</comment>
<evidence type="ECO:0000313" key="2">
    <source>
        <dbReference type="EMBL" id="KAI5332213.1"/>
    </source>
</evidence>
<keyword evidence="3" id="KW-1185">Reference proteome</keyword>
<evidence type="ECO:0008006" key="4">
    <source>
        <dbReference type="Google" id="ProtNLM"/>
    </source>
</evidence>
<evidence type="ECO:0000256" key="1">
    <source>
        <dbReference type="SAM" id="SignalP"/>
    </source>
</evidence>
<evidence type="ECO:0000313" key="3">
    <source>
        <dbReference type="Proteomes" id="UP001054821"/>
    </source>
</evidence>
<proteinExistence type="predicted"/>